<proteinExistence type="inferred from homology"/>
<dbReference type="Proteomes" id="UP000000268">
    <property type="component" value="Chromosome"/>
</dbReference>
<name>B0C7Y8_ACAM1</name>
<gene>
    <name evidence="5" type="ordered locus">AM1_2665</name>
</gene>
<dbReference type="Gene3D" id="3.90.25.10">
    <property type="entry name" value="UDP-galactose 4-epimerase, domain 1"/>
    <property type="match status" value="1"/>
</dbReference>
<dbReference type="EMBL" id="CP000828">
    <property type="protein sequence ID" value="ABW27672.1"/>
    <property type="molecule type" value="Genomic_DNA"/>
</dbReference>
<dbReference type="GO" id="GO:0016491">
    <property type="term" value="F:oxidoreductase activity"/>
    <property type="evidence" value="ECO:0007669"/>
    <property type="project" value="UniProtKB-KW"/>
</dbReference>
<accession>B0C7Y8</accession>
<dbReference type="OrthoDB" id="9794300at2"/>
<protein>
    <recommendedName>
        <fullName evidence="4">NmrA-like domain-containing protein</fullName>
    </recommendedName>
</protein>
<dbReference type="CDD" id="cd05251">
    <property type="entry name" value="NmrA_like_SDR_a"/>
    <property type="match status" value="1"/>
</dbReference>
<comment type="similarity">
    <text evidence="1">Belongs to the NmrA-type oxidoreductase family.</text>
</comment>
<dbReference type="HOGENOM" id="CLU_007383_8_0_3"/>
<evidence type="ECO:0000313" key="6">
    <source>
        <dbReference type="Proteomes" id="UP000000268"/>
    </source>
</evidence>
<dbReference type="Pfam" id="PF05368">
    <property type="entry name" value="NmrA"/>
    <property type="match status" value="1"/>
</dbReference>
<dbReference type="InterPro" id="IPR008030">
    <property type="entry name" value="NmrA-like"/>
</dbReference>
<keyword evidence="6" id="KW-1185">Reference proteome</keyword>
<evidence type="ECO:0000256" key="3">
    <source>
        <dbReference type="ARBA" id="ARBA00023002"/>
    </source>
</evidence>
<dbReference type="PANTHER" id="PTHR42748:SF30">
    <property type="entry name" value="NMRA-LIKE DOMAIN-CONTAINING PROTEIN"/>
    <property type="match status" value="1"/>
</dbReference>
<organism evidence="5 6">
    <name type="scientific">Acaryochloris marina (strain MBIC 11017)</name>
    <dbReference type="NCBI Taxonomy" id="329726"/>
    <lineage>
        <taxon>Bacteria</taxon>
        <taxon>Bacillati</taxon>
        <taxon>Cyanobacteriota</taxon>
        <taxon>Cyanophyceae</taxon>
        <taxon>Acaryochloridales</taxon>
        <taxon>Acaryochloridaceae</taxon>
        <taxon>Acaryochloris</taxon>
    </lineage>
</organism>
<evidence type="ECO:0000313" key="5">
    <source>
        <dbReference type="EMBL" id="ABW27672.1"/>
    </source>
</evidence>
<evidence type="ECO:0000259" key="4">
    <source>
        <dbReference type="Pfam" id="PF05368"/>
    </source>
</evidence>
<dbReference type="Gene3D" id="3.40.50.720">
    <property type="entry name" value="NAD(P)-binding Rossmann-like Domain"/>
    <property type="match status" value="1"/>
</dbReference>
<dbReference type="eggNOG" id="COG0702">
    <property type="taxonomic scope" value="Bacteria"/>
</dbReference>
<dbReference type="InterPro" id="IPR036291">
    <property type="entry name" value="NAD(P)-bd_dom_sf"/>
</dbReference>
<keyword evidence="3" id="KW-0560">Oxidoreductase</keyword>
<dbReference type="KEGG" id="amr:AM1_2665"/>
<dbReference type="InterPro" id="IPR051164">
    <property type="entry name" value="NmrA-like_oxidored"/>
</dbReference>
<dbReference type="PANTHER" id="PTHR42748">
    <property type="entry name" value="NITROGEN METABOLITE REPRESSION PROTEIN NMRA FAMILY MEMBER"/>
    <property type="match status" value="1"/>
</dbReference>
<dbReference type="AlphaFoldDB" id="B0C7Y8"/>
<keyword evidence="2" id="KW-0521">NADP</keyword>
<dbReference type="STRING" id="329726.AM1_2665"/>
<sequence>MGRAVVRSLLQDSVDWQIAIFSRSPDSETAQQLVEQGEGKVSIRQGDLNDEASLQQAMTDVTAVFCNTNFWAEASFTVEKEQGVRALELARQSGVDHFIYSSLDAVASLSGGLLMLPHYDAKAAVEHEIDWRRSDEYMQQVDDGWYSNHVSVLVTAPYFENFQSIFLPESGTLSDGREGLLFTGPLSGDAPWQMVALDDIGTFVTIMLSDRKTWGGRTLRVASEELPMSNVVETFTQVTGIPAEYNPPTLEAFLSSGIPNAHDVVNNFRLYREGYAAPRDYEFLRQLHPGLRSFADWLKETNWKGEARAVQKDPITGSK</sequence>
<evidence type="ECO:0000256" key="2">
    <source>
        <dbReference type="ARBA" id="ARBA00022857"/>
    </source>
</evidence>
<evidence type="ECO:0000256" key="1">
    <source>
        <dbReference type="ARBA" id="ARBA00006328"/>
    </source>
</evidence>
<dbReference type="SUPFAM" id="SSF51735">
    <property type="entry name" value="NAD(P)-binding Rossmann-fold domains"/>
    <property type="match status" value="1"/>
</dbReference>
<reference evidence="5 6" key="1">
    <citation type="journal article" date="2008" name="Proc. Natl. Acad. Sci. U.S.A.">
        <title>Niche adaptation and genome expansion in the chlorophyll d-producing cyanobacterium Acaryochloris marina.</title>
        <authorList>
            <person name="Swingley W.D."/>
            <person name="Chen M."/>
            <person name="Cheung P.C."/>
            <person name="Conrad A.L."/>
            <person name="Dejesa L.C."/>
            <person name="Hao J."/>
            <person name="Honchak B.M."/>
            <person name="Karbach L.E."/>
            <person name="Kurdoglu A."/>
            <person name="Lahiri S."/>
            <person name="Mastrian S.D."/>
            <person name="Miyashita H."/>
            <person name="Page L."/>
            <person name="Ramakrishna P."/>
            <person name="Satoh S."/>
            <person name="Sattley W.M."/>
            <person name="Shimada Y."/>
            <person name="Taylor H.L."/>
            <person name="Tomo T."/>
            <person name="Tsuchiya T."/>
            <person name="Wang Z.T."/>
            <person name="Raymond J."/>
            <person name="Mimuro M."/>
            <person name="Blankenship R.E."/>
            <person name="Touchman J.W."/>
        </authorList>
    </citation>
    <scope>NUCLEOTIDE SEQUENCE [LARGE SCALE GENOMIC DNA]</scope>
    <source>
        <strain evidence="6">MBIC 11017</strain>
    </source>
</reference>
<feature type="domain" description="NmrA-like" evidence="4">
    <location>
        <begin position="2"/>
        <end position="273"/>
    </location>
</feature>